<sequence length="423" mass="45736">MTKKVKQPVKTVEDTDQDDERPTTAYRSKFKEGTMDSQASIHPPPDELWEGLNIEHMIERFNQEAAAPAPTFSAAIATTTTVASTVTQKKPATASRPASPSSGDNIPTEISAGAAPEAAPQGTFSRLSRALTSWFNGAGASFSSLGKRKADSQTAEHSAADKSLYDRKKEVEEAYRIAKEQGLLPTPKVFVRPASRAKPTNGSLAASVPATPTPNGLTLAATSRTPALYKTPSKRDLHKQKKLSKRVSNLEHKLQEARKELSSVLGPHNPNPVPPLPTLPSNLPPTPITNPSYSTSEYSQESVGKIVKKRKASREGDTDGEYKPIPTDTDTDTDYSHARASDSDAPSTKKTKITPPKKPSRKKSTRLTKKKTNSTQRIQKEQVVTVVPDGLAVPPIPDIPTGVKGKRVQVSNDGYGGFEHEMF</sequence>
<feature type="compositionally biased region" description="Basic and acidic residues" evidence="1">
    <location>
        <begin position="313"/>
        <end position="322"/>
    </location>
</feature>
<comment type="caution">
    <text evidence="2">The sequence shown here is derived from an EMBL/GenBank/DDBJ whole genome shotgun (WGS) entry which is preliminary data.</text>
</comment>
<dbReference type="Proteomes" id="UP001521785">
    <property type="component" value="Unassembled WGS sequence"/>
</dbReference>
<feature type="compositionally biased region" description="Basic and acidic residues" evidence="1">
    <location>
        <begin position="158"/>
        <end position="167"/>
    </location>
</feature>
<reference evidence="2 3" key="1">
    <citation type="submission" date="2024-02" db="EMBL/GenBank/DDBJ databases">
        <title>De novo assembly and annotation of 12 fungi associated with fruit tree decline syndrome in Ontario, Canada.</title>
        <authorList>
            <person name="Sulman M."/>
            <person name="Ellouze W."/>
            <person name="Ilyukhin E."/>
        </authorList>
    </citation>
    <scope>NUCLEOTIDE SEQUENCE [LARGE SCALE GENOMIC DNA]</scope>
    <source>
        <strain evidence="2 3">M42-189</strain>
    </source>
</reference>
<feature type="compositionally biased region" description="Basic residues" evidence="1">
    <location>
        <begin position="236"/>
        <end position="245"/>
    </location>
</feature>
<feature type="compositionally biased region" description="Polar residues" evidence="1">
    <location>
        <begin position="292"/>
        <end position="302"/>
    </location>
</feature>
<feature type="region of interest" description="Disordered" evidence="1">
    <location>
        <begin position="1"/>
        <end position="48"/>
    </location>
</feature>
<feature type="region of interest" description="Disordered" evidence="1">
    <location>
        <begin position="193"/>
        <end position="380"/>
    </location>
</feature>
<evidence type="ECO:0000313" key="2">
    <source>
        <dbReference type="EMBL" id="KAL1602484.1"/>
    </source>
</evidence>
<feature type="region of interest" description="Disordered" evidence="1">
    <location>
        <begin position="81"/>
        <end position="123"/>
    </location>
</feature>
<evidence type="ECO:0000313" key="3">
    <source>
        <dbReference type="Proteomes" id="UP001521785"/>
    </source>
</evidence>
<feature type="compositionally biased region" description="Pro residues" evidence="1">
    <location>
        <begin position="269"/>
        <end position="288"/>
    </location>
</feature>
<feature type="compositionally biased region" description="Basic and acidic residues" evidence="1">
    <location>
        <begin position="248"/>
        <end position="261"/>
    </location>
</feature>
<feature type="compositionally biased region" description="Polar residues" evidence="1">
    <location>
        <begin position="213"/>
        <end position="225"/>
    </location>
</feature>
<protein>
    <submittedName>
        <fullName evidence="2">Uncharacterized protein</fullName>
    </submittedName>
</protein>
<organism evidence="2 3">
    <name type="scientific">Paraconiothyrium brasiliense</name>
    <dbReference type="NCBI Taxonomy" id="300254"/>
    <lineage>
        <taxon>Eukaryota</taxon>
        <taxon>Fungi</taxon>
        <taxon>Dikarya</taxon>
        <taxon>Ascomycota</taxon>
        <taxon>Pezizomycotina</taxon>
        <taxon>Dothideomycetes</taxon>
        <taxon>Pleosporomycetidae</taxon>
        <taxon>Pleosporales</taxon>
        <taxon>Massarineae</taxon>
        <taxon>Didymosphaeriaceae</taxon>
        <taxon>Paraconiothyrium</taxon>
    </lineage>
</organism>
<dbReference type="EMBL" id="JAKJXO020000007">
    <property type="protein sequence ID" value="KAL1602484.1"/>
    <property type="molecule type" value="Genomic_DNA"/>
</dbReference>
<proteinExistence type="predicted"/>
<feature type="compositionally biased region" description="Low complexity" evidence="1">
    <location>
        <begin position="81"/>
        <end position="102"/>
    </location>
</feature>
<evidence type="ECO:0000256" key="1">
    <source>
        <dbReference type="SAM" id="MobiDB-lite"/>
    </source>
</evidence>
<accession>A0ABR3RDF4</accession>
<gene>
    <name evidence="2" type="ORF">SLS60_005900</name>
</gene>
<feature type="compositionally biased region" description="Basic residues" evidence="1">
    <location>
        <begin position="358"/>
        <end position="372"/>
    </location>
</feature>
<name>A0ABR3RDF4_9PLEO</name>
<feature type="region of interest" description="Disordered" evidence="1">
    <location>
        <begin position="142"/>
        <end position="167"/>
    </location>
</feature>
<keyword evidence="3" id="KW-1185">Reference proteome</keyword>